<keyword evidence="6" id="KW-0378">Hydrolase</keyword>
<dbReference type="GO" id="GO:0009307">
    <property type="term" value="P:DNA restriction-modification system"/>
    <property type="evidence" value="ECO:0007669"/>
    <property type="project" value="UniProtKB-KW"/>
</dbReference>
<keyword evidence="3" id="KW-0238">DNA-binding</keyword>
<dbReference type="InterPro" id="IPR044946">
    <property type="entry name" value="Restrct_endonuc_typeI_TRD_sf"/>
</dbReference>
<comment type="caution">
    <text evidence="6">The sequence shown here is derived from an EMBL/GenBank/DDBJ whole genome shotgun (WGS) entry which is preliminary data.</text>
</comment>
<gene>
    <name evidence="6" type="ORF">FPZ49_15265</name>
</gene>
<evidence type="ECO:0000256" key="4">
    <source>
        <dbReference type="SAM" id="Coils"/>
    </source>
</evidence>
<accession>A0A559KAB3</accession>
<keyword evidence="4" id="KW-0175">Coiled coil</keyword>
<evidence type="ECO:0000256" key="3">
    <source>
        <dbReference type="ARBA" id="ARBA00023125"/>
    </source>
</evidence>
<name>A0A559KAB3_9BACL</name>
<dbReference type="EMBL" id="VNJI01000017">
    <property type="protein sequence ID" value="TVY09070.1"/>
    <property type="molecule type" value="Genomic_DNA"/>
</dbReference>
<dbReference type="Pfam" id="PF01420">
    <property type="entry name" value="Methylase_S"/>
    <property type="match status" value="2"/>
</dbReference>
<dbReference type="AlphaFoldDB" id="A0A559KAB3"/>
<feature type="domain" description="Type I restriction modification DNA specificity" evidence="5">
    <location>
        <begin position="210"/>
        <end position="396"/>
    </location>
</feature>
<dbReference type="InterPro" id="IPR052021">
    <property type="entry name" value="Type-I_RS_S_subunit"/>
</dbReference>
<keyword evidence="6" id="KW-0255">Endonuclease</keyword>
<keyword evidence="7" id="KW-1185">Reference proteome</keyword>
<organism evidence="6 7">
    <name type="scientific">Paenibacillus cremeus</name>
    <dbReference type="NCBI Taxonomy" id="2163881"/>
    <lineage>
        <taxon>Bacteria</taxon>
        <taxon>Bacillati</taxon>
        <taxon>Bacillota</taxon>
        <taxon>Bacilli</taxon>
        <taxon>Bacillales</taxon>
        <taxon>Paenibacillaceae</taxon>
        <taxon>Paenibacillus</taxon>
    </lineage>
</organism>
<keyword evidence="6" id="KW-0540">Nuclease</keyword>
<evidence type="ECO:0000256" key="2">
    <source>
        <dbReference type="ARBA" id="ARBA00022747"/>
    </source>
</evidence>
<dbReference type="SUPFAM" id="SSF116734">
    <property type="entry name" value="DNA methylase specificity domain"/>
    <property type="match status" value="2"/>
</dbReference>
<evidence type="ECO:0000313" key="7">
    <source>
        <dbReference type="Proteomes" id="UP000317036"/>
    </source>
</evidence>
<protein>
    <submittedName>
        <fullName evidence="6">Restriction endonuclease subunit S</fullName>
    </submittedName>
</protein>
<evidence type="ECO:0000256" key="1">
    <source>
        <dbReference type="ARBA" id="ARBA00010923"/>
    </source>
</evidence>
<sequence length="414" mass="46167">MAQTGGDTEVRSSSLPIGWHWVTLGAVAKWGSGGTPSRSKEEYYGGDIPWIKTGELNDSIIFDTEEKLSAIGLKNSSAKMFPADSIAIAMYGATIGKLGILGVEASCNQACAVAIPLENLYNMYLFYYLKASKEGLVKRGQGGAQPNISQEIIKSFPIPVPPIDIQKRIASALAEADALIQKRKEAIAKLDGLVESIFYEMFGDYRFNNKSWSVCELKDVITDITAGWSVGGEERKKLPEEKAVLKISAVTSGIFNPSAYKVVKPENYLLKTLVHPMKGDILFSRANTRELVGATCMVDDDYDDLFLPDKLWKLKFLENCNPYYLLSVLQNKWFREKLSSKATGTSGSMLNISKEKFLEMPLYLPPRELQDQYGDICFAIQNQKSLMENQLAKLEENFQSLLHQAFTGQLQFRE</sequence>
<evidence type="ECO:0000259" key="5">
    <source>
        <dbReference type="Pfam" id="PF01420"/>
    </source>
</evidence>
<evidence type="ECO:0000313" key="6">
    <source>
        <dbReference type="EMBL" id="TVY09070.1"/>
    </source>
</evidence>
<dbReference type="Proteomes" id="UP000317036">
    <property type="component" value="Unassembled WGS sequence"/>
</dbReference>
<feature type="domain" description="Type I restriction modification DNA specificity" evidence="5">
    <location>
        <begin position="16"/>
        <end position="187"/>
    </location>
</feature>
<keyword evidence="2" id="KW-0680">Restriction system</keyword>
<dbReference type="GO" id="GO:0004519">
    <property type="term" value="F:endonuclease activity"/>
    <property type="evidence" value="ECO:0007669"/>
    <property type="project" value="UniProtKB-KW"/>
</dbReference>
<dbReference type="CDD" id="cd17515">
    <property type="entry name" value="RMtype1_S_MjaORF132P_Sau1132ORF3780P-TRD1-CR1_like"/>
    <property type="match status" value="1"/>
</dbReference>
<dbReference type="OrthoDB" id="9811611at2"/>
<dbReference type="PANTHER" id="PTHR30408:SF12">
    <property type="entry name" value="TYPE I RESTRICTION ENZYME MJAVIII SPECIFICITY SUBUNIT"/>
    <property type="match status" value="1"/>
</dbReference>
<dbReference type="GO" id="GO:0003677">
    <property type="term" value="F:DNA binding"/>
    <property type="evidence" value="ECO:0007669"/>
    <property type="project" value="UniProtKB-KW"/>
</dbReference>
<dbReference type="InterPro" id="IPR000055">
    <property type="entry name" value="Restrct_endonuc_typeI_TRD"/>
</dbReference>
<comment type="similarity">
    <text evidence="1">Belongs to the type-I restriction system S methylase family.</text>
</comment>
<proteinExistence type="inferred from homology"/>
<feature type="coiled-coil region" evidence="4">
    <location>
        <begin position="377"/>
        <end position="404"/>
    </location>
</feature>
<dbReference type="Gene3D" id="3.90.220.20">
    <property type="entry name" value="DNA methylase specificity domains"/>
    <property type="match status" value="2"/>
</dbReference>
<reference evidence="6 7" key="1">
    <citation type="submission" date="2019-07" db="EMBL/GenBank/DDBJ databases">
        <authorList>
            <person name="Kim J."/>
        </authorList>
    </citation>
    <scope>NUCLEOTIDE SEQUENCE [LARGE SCALE GENOMIC DNA]</scope>
    <source>
        <strain evidence="6 7">JC52</strain>
    </source>
</reference>
<dbReference type="PANTHER" id="PTHR30408">
    <property type="entry name" value="TYPE-1 RESTRICTION ENZYME ECOKI SPECIFICITY PROTEIN"/>
    <property type="match status" value="1"/>
</dbReference>